<accession>A0A438IVS4</accession>
<sequence>MAFYPTGRNLTKGEKEILVDPCYLISLASMSIGSTSCLSFSTFFFFPNLRLSMGFTTMPTSNGVETNLQPQTHHICTGTNPILPLLTLILPVLLALLDLKFQNEHNSVFQAHPIIIKAAVANFLVFALAVGIDFTFHSSHLSPTCSNLLSTTIMFCGSLSVASLASLLFPDVCRPLIYLIYLLLSLGNLHGLIRKWCRWVHQEIMVKLQTVFAGIQQWYVRRNAPLLPLTMRDIHHRAHLGINPQPQLPQS</sequence>
<keyword evidence="1" id="KW-0812">Transmembrane</keyword>
<dbReference type="EMBL" id="QGNW01000079">
    <property type="protein sequence ID" value="RVX00849.1"/>
    <property type="molecule type" value="Genomic_DNA"/>
</dbReference>
<feature type="transmembrane region" description="Helical" evidence="1">
    <location>
        <begin position="114"/>
        <end position="136"/>
    </location>
</feature>
<organism evidence="2 3">
    <name type="scientific">Vitis vinifera</name>
    <name type="common">Grape</name>
    <dbReference type="NCBI Taxonomy" id="29760"/>
    <lineage>
        <taxon>Eukaryota</taxon>
        <taxon>Viridiplantae</taxon>
        <taxon>Streptophyta</taxon>
        <taxon>Embryophyta</taxon>
        <taxon>Tracheophyta</taxon>
        <taxon>Spermatophyta</taxon>
        <taxon>Magnoliopsida</taxon>
        <taxon>eudicotyledons</taxon>
        <taxon>Gunneridae</taxon>
        <taxon>Pentapetalae</taxon>
        <taxon>rosids</taxon>
        <taxon>Vitales</taxon>
        <taxon>Vitaceae</taxon>
        <taxon>Viteae</taxon>
        <taxon>Vitis</taxon>
    </lineage>
</organism>
<name>A0A438IVS4_VITVI</name>
<keyword evidence="1" id="KW-1133">Transmembrane helix</keyword>
<evidence type="ECO:0000256" key="1">
    <source>
        <dbReference type="SAM" id="Phobius"/>
    </source>
</evidence>
<reference evidence="2 3" key="1">
    <citation type="journal article" date="2018" name="PLoS Genet.">
        <title>Population sequencing reveals clonal diversity and ancestral inbreeding in the grapevine cultivar Chardonnay.</title>
        <authorList>
            <person name="Roach M.J."/>
            <person name="Johnson D.L."/>
            <person name="Bohlmann J."/>
            <person name="van Vuuren H.J."/>
            <person name="Jones S.J."/>
            <person name="Pretorius I.S."/>
            <person name="Schmidt S.A."/>
            <person name="Borneman A.R."/>
        </authorList>
    </citation>
    <scope>NUCLEOTIDE SEQUENCE [LARGE SCALE GENOMIC DNA]</scope>
    <source>
        <strain evidence="3">cv. Chardonnay</strain>
        <tissue evidence="2">Leaf</tissue>
    </source>
</reference>
<proteinExistence type="predicted"/>
<evidence type="ECO:0000313" key="2">
    <source>
        <dbReference type="EMBL" id="RVX00849.1"/>
    </source>
</evidence>
<protein>
    <submittedName>
        <fullName evidence="2">Uncharacterized protein</fullName>
    </submittedName>
</protein>
<evidence type="ECO:0000313" key="3">
    <source>
        <dbReference type="Proteomes" id="UP000288805"/>
    </source>
</evidence>
<dbReference type="InterPro" id="IPR053258">
    <property type="entry name" value="Ca-permeable_cation_channel"/>
</dbReference>
<keyword evidence="1" id="KW-0472">Membrane</keyword>
<feature type="transmembrane region" description="Helical" evidence="1">
    <location>
        <begin position="175"/>
        <end position="193"/>
    </location>
</feature>
<dbReference type="PANTHER" id="PTHR34115">
    <property type="entry name" value="PROTEIN, PUTATIVE-RELATED"/>
    <property type="match status" value="1"/>
</dbReference>
<feature type="transmembrane region" description="Helical" evidence="1">
    <location>
        <begin position="148"/>
        <end position="169"/>
    </location>
</feature>
<gene>
    <name evidence="2" type="ORF">CK203_026425</name>
</gene>
<dbReference type="AlphaFoldDB" id="A0A438IVS4"/>
<dbReference type="Proteomes" id="UP000288805">
    <property type="component" value="Unassembled WGS sequence"/>
</dbReference>
<comment type="caution">
    <text evidence="2">The sequence shown here is derived from an EMBL/GenBank/DDBJ whole genome shotgun (WGS) entry which is preliminary data.</text>
</comment>
<feature type="transmembrane region" description="Helical" evidence="1">
    <location>
        <begin position="82"/>
        <end position="102"/>
    </location>
</feature>
<feature type="transmembrane region" description="Helical" evidence="1">
    <location>
        <begin position="23"/>
        <end position="46"/>
    </location>
</feature>
<dbReference type="PANTHER" id="PTHR34115:SF5">
    <property type="entry name" value="PROTEIN, PUTATIVE-RELATED"/>
    <property type="match status" value="1"/>
</dbReference>